<reference evidence="1 2" key="1">
    <citation type="submission" date="2017-08" db="EMBL/GenBank/DDBJ databases">
        <title>Infants hospitalized years apart are colonized by the same room-sourced microbial strains.</title>
        <authorList>
            <person name="Brooks B."/>
            <person name="Olm M.R."/>
            <person name="Firek B.A."/>
            <person name="Baker R."/>
            <person name="Thomas B.C."/>
            <person name="Morowitz M.J."/>
            <person name="Banfield J.F."/>
        </authorList>
    </citation>
    <scope>NUCLEOTIDE SEQUENCE [LARGE SCALE GENOMIC DNA]</scope>
    <source>
        <strain evidence="1">S2_005_002_R2_34</strain>
    </source>
</reference>
<accession>A0A2W5NA99</accession>
<dbReference type="AlphaFoldDB" id="A0A2W5NA99"/>
<organism evidence="1 2">
    <name type="scientific">Rhodovulum sulfidophilum</name>
    <name type="common">Rhodobacter sulfidophilus</name>
    <dbReference type="NCBI Taxonomy" id="35806"/>
    <lineage>
        <taxon>Bacteria</taxon>
        <taxon>Pseudomonadati</taxon>
        <taxon>Pseudomonadota</taxon>
        <taxon>Alphaproteobacteria</taxon>
        <taxon>Rhodobacterales</taxon>
        <taxon>Paracoccaceae</taxon>
        <taxon>Rhodovulum</taxon>
    </lineage>
</organism>
<protein>
    <submittedName>
        <fullName evidence="1">Antifreeze protein</fullName>
    </submittedName>
</protein>
<dbReference type="EMBL" id="QFPW01000008">
    <property type="protein sequence ID" value="PZQ49209.1"/>
    <property type="molecule type" value="Genomic_DNA"/>
</dbReference>
<proteinExistence type="predicted"/>
<dbReference type="Proteomes" id="UP000249185">
    <property type="component" value="Unassembled WGS sequence"/>
</dbReference>
<evidence type="ECO:0000313" key="2">
    <source>
        <dbReference type="Proteomes" id="UP000249185"/>
    </source>
</evidence>
<evidence type="ECO:0000313" key="1">
    <source>
        <dbReference type="EMBL" id="PZQ49209.1"/>
    </source>
</evidence>
<sequence length="101" mass="10796">MLPYNAYASYAESWMKFATAYGEMSLHAAEVIAWRTMRMASGTMTPPEAIAMVMEKATAFTAAAEHAAVVAAKGGDMMNIASAALKPYGAKTRSNARKLRG</sequence>
<name>A0A2W5NA99_RHOSU</name>
<gene>
    <name evidence="1" type="ORF">DI556_11705</name>
</gene>
<comment type="caution">
    <text evidence="1">The sequence shown here is derived from an EMBL/GenBank/DDBJ whole genome shotgun (WGS) entry which is preliminary data.</text>
</comment>